<dbReference type="STRING" id="389348.PNK_0492"/>
<feature type="binding site" evidence="3">
    <location>
        <position position="63"/>
    </location>
    <ligand>
        <name>substrate</name>
    </ligand>
</feature>
<protein>
    <recommendedName>
        <fullName evidence="6">Phosphoglycerate mutase</fullName>
    </recommendedName>
</protein>
<name>A0A0U5J8M0_9BACT</name>
<dbReference type="InterPro" id="IPR013078">
    <property type="entry name" value="His_Pase_superF_clade-1"/>
</dbReference>
<dbReference type="InParanoid" id="A0A0U5J8M0"/>
<organism evidence="4 5">
    <name type="scientific">Candidatus Protochlamydia naegleriophila</name>
    <dbReference type="NCBI Taxonomy" id="389348"/>
    <lineage>
        <taxon>Bacteria</taxon>
        <taxon>Pseudomonadati</taxon>
        <taxon>Chlamydiota</taxon>
        <taxon>Chlamydiia</taxon>
        <taxon>Parachlamydiales</taxon>
        <taxon>Parachlamydiaceae</taxon>
        <taxon>Candidatus Protochlamydia</taxon>
    </lineage>
</organism>
<evidence type="ECO:0008006" key="6">
    <source>
        <dbReference type="Google" id="ProtNLM"/>
    </source>
</evidence>
<dbReference type="GO" id="GO:0004331">
    <property type="term" value="F:fructose-2,6-bisphosphate 2-phosphatase activity"/>
    <property type="evidence" value="ECO:0007669"/>
    <property type="project" value="TreeGrafter"/>
</dbReference>
<keyword evidence="5" id="KW-1185">Reference proteome</keyword>
<dbReference type="PATRIC" id="fig|389348.3.peg.542"/>
<dbReference type="KEGG" id="pnl:PNK_0492"/>
<evidence type="ECO:0000313" key="4">
    <source>
        <dbReference type="EMBL" id="CUI16120.1"/>
    </source>
</evidence>
<evidence type="ECO:0000256" key="1">
    <source>
        <dbReference type="ARBA" id="ARBA00022801"/>
    </source>
</evidence>
<dbReference type="PANTHER" id="PTHR46517">
    <property type="entry name" value="FRUCTOSE-2,6-BISPHOSPHATASE TIGAR"/>
    <property type="match status" value="1"/>
</dbReference>
<dbReference type="SUPFAM" id="SSF53254">
    <property type="entry name" value="Phosphoglycerate mutase-like"/>
    <property type="match status" value="1"/>
</dbReference>
<dbReference type="Proteomes" id="UP000069902">
    <property type="component" value="Chromosome cPNK"/>
</dbReference>
<dbReference type="InterPro" id="IPR051695">
    <property type="entry name" value="Phosphoglycerate_Mutase"/>
</dbReference>
<dbReference type="GO" id="GO:0045820">
    <property type="term" value="P:negative regulation of glycolytic process"/>
    <property type="evidence" value="ECO:0007669"/>
    <property type="project" value="TreeGrafter"/>
</dbReference>
<dbReference type="GO" id="GO:0005829">
    <property type="term" value="C:cytosol"/>
    <property type="evidence" value="ECO:0007669"/>
    <property type="project" value="TreeGrafter"/>
</dbReference>
<keyword evidence="1" id="KW-0378">Hydrolase</keyword>
<feature type="active site" description="Proton donor/acceptor" evidence="2">
    <location>
        <position position="88"/>
    </location>
</feature>
<dbReference type="InterPro" id="IPR029033">
    <property type="entry name" value="His_PPase_superfam"/>
</dbReference>
<dbReference type="Gene3D" id="3.40.50.1240">
    <property type="entry name" value="Phosphoglycerate mutase-like"/>
    <property type="match status" value="1"/>
</dbReference>
<dbReference type="AlphaFoldDB" id="A0A0U5J8M0"/>
<reference evidence="5" key="1">
    <citation type="submission" date="2015-09" db="EMBL/GenBank/DDBJ databases">
        <authorList>
            <person name="Bertelli C."/>
        </authorList>
    </citation>
    <scope>NUCLEOTIDE SEQUENCE [LARGE SCALE GENOMIC DNA]</scope>
    <source>
        <strain evidence="5">KNic</strain>
    </source>
</reference>
<dbReference type="GO" id="GO:0043456">
    <property type="term" value="P:regulation of pentose-phosphate shunt"/>
    <property type="evidence" value="ECO:0007669"/>
    <property type="project" value="TreeGrafter"/>
</dbReference>
<evidence type="ECO:0000256" key="3">
    <source>
        <dbReference type="PIRSR" id="PIRSR613078-2"/>
    </source>
</evidence>
<evidence type="ECO:0000313" key="5">
    <source>
        <dbReference type="Proteomes" id="UP000069902"/>
    </source>
</evidence>
<dbReference type="RefSeq" id="WP_032125083.1">
    <property type="nucleotide sequence ID" value="NZ_LN879502.1"/>
</dbReference>
<proteinExistence type="predicted"/>
<dbReference type="EMBL" id="LN879502">
    <property type="protein sequence ID" value="CUI16120.1"/>
    <property type="molecule type" value="Genomic_DNA"/>
</dbReference>
<gene>
    <name evidence="4" type="ORF">PNK_0492</name>
</gene>
<dbReference type="PANTHER" id="PTHR46517:SF1">
    <property type="entry name" value="FRUCTOSE-2,6-BISPHOSPHATASE TIGAR"/>
    <property type="match status" value="1"/>
</dbReference>
<sequence length="193" mass="21714">MTSILRKPFHFARHGTTDWNVLQLCQGHTDIPLNEAGRKEAAALAQKAASFNFSHLYTSPLRRALETASIVQQTLSNSQLILVDELKERHWGQLEGISSLEMYRIEEIEESNPSFNPGRGVETRDCFKVRIAKGLNRCLANDEKPLIIAHGRLFLVLCELLQIPLVRQIPNASLIHCIPAHGTWTVNLIGSNR</sequence>
<feature type="active site" description="Tele-phosphohistidine intermediate" evidence="2">
    <location>
        <position position="14"/>
    </location>
</feature>
<feature type="binding site" evidence="3">
    <location>
        <begin position="13"/>
        <end position="20"/>
    </location>
    <ligand>
        <name>substrate</name>
    </ligand>
</feature>
<dbReference type="CDD" id="cd07067">
    <property type="entry name" value="HP_PGM_like"/>
    <property type="match status" value="1"/>
</dbReference>
<accession>A0A0U5J8M0</accession>
<evidence type="ECO:0000256" key="2">
    <source>
        <dbReference type="PIRSR" id="PIRSR613078-1"/>
    </source>
</evidence>
<dbReference type="SMART" id="SM00855">
    <property type="entry name" value="PGAM"/>
    <property type="match status" value="1"/>
</dbReference>
<dbReference type="Pfam" id="PF00300">
    <property type="entry name" value="His_Phos_1"/>
    <property type="match status" value="1"/>
</dbReference>